<dbReference type="GO" id="GO:0016757">
    <property type="term" value="F:glycosyltransferase activity"/>
    <property type="evidence" value="ECO:0007669"/>
    <property type="project" value="UniProtKB-KW"/>
</dbReference>
<dbReference type="EMBL" id="CAJNYU010003618">
    <property type="protein sequence ID" value="CAF3686909.1"/>
    <property type="molecule type" value="Genomic_DNA"/>
</dbReference>
<keyword evidence="2" id="KW-0328">Glycosyltransferase</keyword>
<gene>
    <name evidence="4" type="ORF">FME351_LOCUS26770</name>
    <name evidence="5" type="ORF">TSG867_LOCUS15479</name>
</gene>
<comment type="similarity">
    <text evidence="1">Belongs to the glycosyltransferase 34 family.</text>
</comment>
<dbReference type="GO" id="GO:0006487">
    <property type="term" value="P:protein N-linked glycosylation"/>
    <property type="evidence" value="ECO:0007669"/>
    <property type="project" value="TreeGrafter"/>
</dbReference>
<dbReference type="Proteomes" id="UP000663862">
    <property type="component" value="Unassembled WGS sequence"/>
</dbReference>
<evidence type="ECO:0000256" key="2">
    <source>
        <dbReference type="ARBA" id="ARBA00022676"/>
    </source>
</evidence>
<evidence type="ECO:0000256" key="3">
    <source>
        <dbReference type="ARBA" id="ARBA00022679"/>
    </source>
</evidence>
<keyword evidence="3" id="KW-0808">Transferase</keyword>
<dbReference type="Proteomes" id="UP000663869">
    <property type="component" value="Unassembled WGS sequence"/>
</dbReference>
<sequence>MSDNDRRSKIWITGPKNRRNLASYAHRHNYSLIRDDNITLNLALKEYTKVWAKVDVLIKHLNYSDWLLWIDSDLLIMNFERRLETFIPRNDHIDIVITADKLGINAGIFFWRNSPSGREIFEKWKLMATSHSHEQRQLASLIKTDVNISRRVLILPLCAFNSYMIANYLTTHYEYGDFAVHFAGAAWNLETHIFNKYGWDLFNHFADLASTDGVTLKK</sequence>
<evidence type="ECO:0000256" key="1">
    <source>
        <dbReference type="ARBA" id="ARBA00005664"/>
    </source>
</evidence>
<proteinExistence type="inferred from homology"/>
<dbReference type="PANTHER" id="PTHR31306">
    <property type="entry name" value="ALPHA-1,6-MANNOSYLTRANSFERASE MNN11-RELATED"/>
    <property type="match status" value="1"/>
</dbReference>
<evidence type="ECO:0000313" key="5">
    <source>
        <dbReference type="EMBL" id="CAF4432695.1"/>
    </source>
</evidence>
<evidence type="ECO:0000313" key="6">
    <source>
        <dbReference type="Proteomes" id="UP000663869"/>
    </source>
</evidence>
<evidence type="ECO:0008006" key="7">
    <source>
        <dbReference type="Google" id="ProtNLM"/>
    </source>
</evidence>
<reference evidence="4" key="1">
    <citation type="submission" date="2021-02" db="EMBL/GenBank/DDBJ databases">
        <authorList>
            <person name="Nowell W R."/>
        </authorList>
    </citation>
    <scope>NUCLEOTIDE SEQUENCE</scope>
</reference>
<dbReference type="GO" id="GO:0000139">
    <property type="term" value="C:Golgi membrane"/>
    <property type="evidence" value="ECO:0007669"/>
    <property type="project" value="TreeGrafter"/>
</dbReference>
<accession>A0A818TGJ4</accession>
<dbReference type="AlphaFoldDB" id="A0A818TGJ4"/>
<dbReference type="Pfam" id="PF05637">
    <property type="entry name" value="Glyco_transf_34"/>
    <property type="match status" value="2"/>
</dbReference>
<dbReference type="InterPro" id="IPR029044">
    <property type="entry name" value="Nucleotide-diphossugar_trans"/>
</dbReference>
<dbReference type="EMBL" id="CAJOBQ010000906">
    <property type="protein sequence ID" value="CAF4432695.1"/>
    <property type="molecule type" value="Genomic_DNA"/>
</dbReference>
<protein>
    <recommendedName>
        <fullName evidence="7">Galactosyl transferase GMA12/MNN10 family protein</fullName>
    </recommendedName>
</protein>
<dbReference type="Gene3D" id="3.90.550.10">
    <property type="entry name" value="Spore Coat Polysaccharide Biosynthesis Protein SpsA, Chain A"/>
    <property type="match status" value="1"/>
</dbReference>
<dbReference type="PANTHER" id="PTHR31306:SF4">
    <property type="entry name" value="ALPHA-1,2-GALACTOSYLTRANSFERASE"/>
    <property type="match status" value="1"/>
</dbReference>
<evidence type="ECO:0000313" key="4">
    <source>
        <dbReference type="EMBL" id="CAF3686909.1"/>
    </source>
</evidence>
<name>A0A818TGJ4_9BILA</name>
<organism evidence="4 6">
    <name type="scientific">Rotaria socialis</name>
    <dbReference type="NCBI Taxonomy" id="392032"/>
    <lineage>
        <taxon>Eukaryota</taxon>
        <taxon>Metazoa</taxon>
        <taxon>Spiralia</taxon>
        <taxon>Gnathifera</taxon>
        <taxon>Rotifera</taxon>
        <taxon>Eurotatoria</taxon>
        <taxon>Bdelloidea</taxon>
        <taxon>Philodinida</taxon>
        <taxon>Philodinidae</taxon>
        <taxon>Rotaria</taxon>
    </lineage>
</organism>
<comment type="caution">
    <text evidence="4">The sequence shown here is derived from an EMBL/GenBank/DDBJ whole genome shotgun (WGS) entry which is preliminary data.</text>
</comment>
<dbReference type="InterPro" id="IPR008630">
    <property type="entry name" value="Glyco_trans_34"/>
</dbReference>